<dbReference type="Proteomes" id="UP000262802">
    <property type="component" value="Chromosome"/>
</dbReference>
<feature type="region of interest" description="Disordered" evidence="3">
    <location>
        <begin position="55"/>
        <end position="92"/>
    </location>
</feature>
<accession>A0A3B7QYD3</accession>
<comment type="similarity">
    <text evidence="2">Belongs to the histone H1/H5 family. HCT subfamily.</text>
</comment>
<keyword evidence="5" id="KW-1185">Reference proteome</keyword>
<dbReference type="GO" id="GO:0030527">
    <property type="term" value="F:structural constituent of chromatin"/>
    <property type="evidence" value="ECO:0007669"/>
    <property type="project" value="InterPro"/>
</dbReference>
<evidence type="ECO:0000313" key="5">
    <source>
        <dbReference type="Proteomes" id="UP000262802"/>
    </source>
</evidence>
<gene>
    <name evidence="4" type="ORF">D3Y59_04545</name>
</gene>
<dbReference type="EMBL" id="CP032317">
    <property type="protein sequence ID" value="AYA36392.1"/>
    <property type="molecule type" value="Genomic_DNA"/>
</dbReference>
<dbReference type="OrthoDB" id="9808717at2"/>
<evidence type="ECO:0000256" key="2">
    <source>
        <dbReference type="ARBA" id="ARBA00008424"/>
    </source>
</evidence>
<dbReference type="GO" id="GO:0003677">
    <property type="term" value="F:DNA binding"/>
    <property type="evidence" value="ECO:0007669"/>
    <property type="project" value="InterPro"/>
</dbReference>
<feature type="compositionally biased region" description="Low complexity" evidence="3">
    <location>
        <begin position="67"/>
        <end position="86"/>
    </location>
</feature>
<proteinExistence type="inferred from homology"/>
<organism evidence="4 5">
    <name type="scientific">Hymenobacter oligotrophus</name>
    <dbReference type="NCBI Taxonomy" id="2319843"/>
    <lineage>
        <taxon>Bacteria</taxon>
        <taxon>Pseudomonadati</taxon>
        <taxon>Bacteroidota</taxon>
        <taxon>Cytophagia</taxon>
        <taxon>Cytophagales</taxon>
        <taxon>Hymenobacteraceae</taxon>
        <taxon>Hymenobacter</taxon>
    </lineage>
</organism>
<protein>
    <recommendedName>
        <fullName evidence="6">Histone H1</fullName>
    </recommendedName>
</protein>
<comment type="function">
    <text evidence="1">Might have a role analogous to that of eukaryotic histone proteins.</text>
</comment>
<evidence type="ECO:0000256" key="3">
    <source>
        <dbReference type="SAM" id="MobiDB-lite"/>
    </source>
</evidence>
<dbReference type="AlphaFoldDB" id="A0A3B7QYD3"/>
<reference evidence="4 5" key="1">
    <citation type="submission" date="2018-09" db="EMBL/GenBank/DDBJ databases">
        <title>Hymenobacter medium sp. nov., isolated from R2A medium.</title>
        <authorList>
            <person name="Yingchao G."/>
        </authorList>
    </citation>
    <scope>NUCLEOTIDE SEQUENCE [LARGE SCALE GENOMIC DNA]</scope>
    <source>
        <strain evidence="5">sh-6</strain>
    </source>
</reference>
<dbReference type="Pfam" id="PF07432">
    <property type="entry name" value="Hc1"/>
    <property type="match status" value="1"/>
</dbReference>
<dbReference type="KEGG" id="hyh:D3Y59_04545"/>
<evidence type="ECO:0000313" key="4">
    <source>
        <dbReference type="EMBL" id="AYA36392.1"/>
    </source>
</evidence>
<name>A0A3B7QYD3_9BACT</name>
<sequence length="92" mass="9593">MANNFGKLRDLVMSLEADFEKFYDKNNSAAGTRVRKGMQELKNMAQEIRSEVQNMKNSGGGESATNAGGAAKKATGAAAGGAAKKAAPAKKK</sequence>
<evidence type="ECO:0000256" key="1">
    <source>
        <dbReference type="ARBA" id="ARBA00002333"/>
    </source>
</evidence>
<evidence type="ECO:0008006" key="6">
    <source>
        <dbReference type="Google" id="ProtNLM"/>
    </source>
</evidence>
<dbReference type="InterPro" id="IPR010886">
    <property type="entry name" value="Hc1"/>
</dbReference>